<protein>
    <recommendedName>
        <fullName evidence="15">Riboflavin biosynthesis protein</fullName>
    </recommendedName>
    <domain>
        <recommendedName>
            <fullName evidence="15">Riboflavin kinase</fullName>
            <ecNumber evidence="15">2.7.1.26</ecNumber>
        </recommendedName>
        <alternativeName>
            <fullName evidence="15">Flavokinase</fullName>
        </alternativeName>
    </domain>
    <domain>
        <recommendedName>
            <fullName evidence="15">FMN adenylyltransferase</fullName>
            <ecNumber evidence="15">2.7.7.2</ecNumber>
        </recommendedName>
        <alternativeName>
            <fullName evidence="15">FAD pyrophosphorylase</fullName>
        </alternativeName>
        <alternativeName>
            <fullName evidence="15">FAD synthase</fullName>
        </alternativeName>
    </domain>
</protein>
<comment type="pathway">
    <text evidence="3 15">Cofactor biosynthesis; FMN biosynthesis; FMN from riboflavin (ATP route): step 1/1.</text>
</comment>
<keyword evidence="10 15" id="KW-0274">FAD</keyword>
<evidence type="ECO:0000256" key="6">
    <source>
        <dbReference type="ARBA" id="ARBA00022679"/>
    </source>
</evidence>
<accession>A0AAP6ENF1</accession>
<dbReference type="InterPro" id="IPR023468">
    <property type="entry name" value="Riboflavin_kinase"/>
</dbReference>
<evidence type="ECO:0000256" key="1">
    <source>
        <dbReference type="ARBA" id="ARBA00002121"/>
    </source>
</evidence>
<dbReference type="FunFam" id="3.40.50.620:FF:000021">
    <property type="entry name" value="Riboflavin biosynthesis protein"/>
    <property type="match status" value="1"/>
</dbReference>
<dbReference type="SMART" id="SM00904">
    <property type="entry name" value="Flavokinase"/>
    <property type="match status" value="1"/>
</dbReference>
<proteinExistence type="inferred from homology"/>
<dbReference type="RefSeq" id="WP_021001808.1">
    <property type="nucleotide sequence ID" value="NZ_CP012805.1"/>
</dbReference>
<dbReference type="Gene3D" id="2.40.30.30">
    <property type="entry name" value="Riboflavin kinase-like"/>
    <property type="match status" value="1"/>
</dbReference>
<dbReference type="Pfam" id="PF06574">
    <property type="entry name" value="FAD_syn"/>
    <property type="match status" value="1"/>
</dbReference>
<organism evidence="17">
    <name type="scientific">Streptococcus anginosus</name>
    <dbReference type="NCBI Taxonomy" id="1328"/>
    <lineage>
        <taxon>Bacteria</taxon>
        <taxon>Bacillati</taxon>
        <taxon>Bacillota</taxon>
        <taxon>Bacilli</taxon>
        <taxon>Lactobacillales</taxon>
        <taxon>Streptococcaceae</taxon>
        <taxon>Streptococcus</taxon>
        <taxon>Streptococcus anginosus group</taxon>
    </lineage>
</organism>
<keyword evidence="4 15" id="KW-0285">Flavoprotein</keyword>
<dbReference type="CDD" id="cd02064">
    <property type="entry name" value="FAD_synthetase_N"/>
    <property type="match status" value="1"/>
</dbReference>
<dbReference type="GO" id="GO:0009398">
    <property type="term" value="P:FMN biosynthetic process"/>
    <property type="evidence" value="ECO:0007669"/>
    <property type="project" value="UniProtKB-UniRule"/>
</dbReference>
<evidence type="ECO:0000256" key="5">
    <source>
        <dbReference type="ARBA" id="ARBA00022643"/>
    </source>
</evidence>
<comment type="function">
    <text evidence="1">Catalyzes the phosphorylation of riboflavin to FMN followed by the adenylation of FMN to FAD.</text>
</comment>
<evidence type="ECO:0000259" key="16">
    <source>
        <dbReference type="SMART" id="SM00904"/>
    </source>
</evidence>
<evidence type="ECO:0000256" key="9">
    <source>
        <dbReference type="ARBA" id="ARBA00022777"/>
    </source>
</evidence>
<dbReference type="NCBIfam" id="NF004158">
    <property type="entry name" value="PRK05627.1-1"/>
    <property type="match status" value="1"/>
</dbReference>
<evidence type="ECO:0000256" key="7">
    <source>
        <dbReference type="ARBA" id="ARBA00022695"/>
    </source>
</evidence>
<dbReference type="SUPFAM" id="SSF82114">
    <property type="entry name" value="Riboflavin kinase-like"/>
    <property type="match status" value="1"/>
</dbReference>
<dbReference type="GO" id="GO:0009231">
    <property type="term" value="P:riboflavin biosynthetic process"/>
    <property type="evidence" value="ECO:0007669"/>
    <property type="project" value="InterPro"/>
</dbReference>
<dbReference type="EC" id="2.7.7.2" evidence="15"/>
<dbReference type="EMBL" id="JAWWVP010000001">
    <property type="protein sequence ID" value="MDX5039532.1"/>
    <property type="molecule type" value="Genomic_DNA"/>
</dbReference>
<feature type="domain" description="Riboflavin kinase" evidence="16">
    <location>
        <begin position="181"/>
        <end position="305"/>
    </location>
</feature>
<comment type="caution">
    <text evidence="17">The sequence shown here is derived from an EMBL/GenBank/DDBJ whole genome shotgun (WGS) entry which is preliminary data.</text>
</comment>
<dbReference type="NCBIfam" id="TIGR00083">
    <property type="entry name" value="ribF"/>
    <property type="match status" value="1"/>
</dbReference>
<keyword evidence="12" id="KW-0511">Multifunctional enzyme</keyword>
<dbReference type="PIRSF" id="PIRSF004491">
    <property type="entry name" value="FAD_Synth"/>
    <property type="match status" value="1"/>
</dbReference>
<dbReference type="NCBIfam" id="TIGR00125">
    <property type="entry name" value="cyt_tran_rel"/>
    <property type="match status" value="1"/>
</dbReference>
<evidence type="ECO:0000256" key="3">
    <source>
        <dbReference type="ARBA" id="ARBA00005201"/>
    </source>
</evidence>
<keyword evidence="11 15" id="KW-0067">ATP-binding</keyword>
<evidence type="ECO:0000256" key="15">
    <source>
        <dbReference type="PIRNR" id="PIRNR004491"/>
    </source>
</evidence>
<dbReference type="InterPro" id="IPR014729">
    <property type="entry name" value="Rossmann-like_a/b/a_fold"/>
</dbReference>
<dbReference type="EC" id="2.7.1.26" evidence="15"/>
<evidence type="ECO:0000256" key="11">
    <source>
        <dbReference type="ARBA" id="ARBA00022840"/>
    </source>
</evidence>
<keyword evidence="8 15" id="KW-0547">Nucleotide-binding</keyword>
<keyword evidence="6 15" id="KW-0808">Transferase</keyword>
<evidence type="ECO:0000313" key="17">
    <source>
        <dbReference type="EMBL" id="MDX5039532.1"/>
    </source>
</evidence>
<keyword evidence="7 15" id="KW-0548">Nucleotidyltransferase</keyword>
<evidence type="ECO:0000256" key="12">
    <source>
        <dbReference type="ARBA" id="ARBA00023268"/>
    </source>
</evidence>
<evidence type="ECO:0000256" key="2">
    <source>
        <dbReference type="ARBA" id="ARBA00004726"/>
    </source>
</evidence>
<keyword evidence="9 15" id="KW-0418">Kinase</keyword>
<dbReference type="Gene3D" id="3.40.50.620">
    <property type="entry name" value="HUPs"/>
    <property type="match status" value="1"/>
</dbReference>
<comment type="catalytic activity">
    <reaction evidence="13 15">
        <text>riboflavin + ATP = FMN + ADP + H(+)</text>
        <dbReference type="Rhea" id="RHEA:14357"/>
        <dbReference type="ChEBI" id="CHEBI:15378"/>
        <dbReference type="ChEBI" id="CHEBI:30616"/>
        <dbReference type="ChEBI" id="CHEBI:57986"/>
        <dbReference type="ChEBI" id="CHEBI:58210"/>
        <dbReference type="ChEBI" id="CHEBI:456216"/>
        <dbReference type="EC" id="2.7.1.26"/>
    </reaction>
</comment>
<dbReference type="InterPro" id="IPR004821">
    <property type="entry name" value="Cyt_trans-like"/>
</dbReference>
<reference evidence="17" key="1">
    <citation type="submission" date="2023-11" db="EMBL/GenBank/DDBJ databases">
        <title>Streptococcus anginosus urogential strains.</title>
        <authorList>
            <person name="Appleberry H."/>
            <person name="Garcia-Israel J."/>
            <person name="Wolfe A."/>
            <person name="Putonti C."/>
        </authorList>
    </citation>
    <scope>NUCLEOTIDE SEQUENCE</scope>
    <source>
        <strain evidence="17">UMB1758</strain>
    </source>
</reference>
<evidence type="ECO:0000256" key="4">
    <source>
        <dbReference type="ARBA" id="ARBA00022630"/>
    </source>
</evidence>
<comment type="similarity">
    <text evidence="15">Belongs to the ribF family.</text>
</comment>
<name>A0AAP6ENF1_STRAP</name>
<dbReference type="PANTHER" id="PTHR22749:SF6">
    <property type="entry name" value="RIBOFLAVIN KINASE"/>
    <property type="match status" value="1"/>
</dbReference>
<dbReference type="NCBIfam" id="NF004162">
    <property type="entry name" value="PRK05627.1-5"/>
    <property type="match status" value="1"/>
</dbReference>
<dbReference type="InterPro" id="IPR015864">
    <property type="entry name" value="FAD_synthase"/>
</dbReference>
<dbReference type="InterPro" id="IPR015865">
    <property type="entry name" value="Riboflavin_kinase_bac/euk"/>
</dbReference>
<gene>
    <name evidence="17" type="ORF">SFH28_01475</name>
</gene>
<keyword evidence="5 15" id="KW-0288">FMN</keyword>
<dbReference type="InterPro" id="IPR023465">
    <property type="entry name" value="Riboflavin_kinase_dom_sf"/>
</dbReference>
<dbReference type="SUPFAM" id="SSF52374">
    <property type="entry name" value="Nucleotidylyl transferase"/>
    <property type="match status" value="1"/>
</dbReference>
<dbReference type="PANTHER" id="PTHR22749">
    <property type="entry name" value="RIBOFLAVIN KINASE/FMN ADENYLYLTRANSFERASE"/>
    <property type="match status" value="1"/>
</dbReference>
<evidence type="ECO:0000256" key="14">
    <source>
        <dbReference type="ARBA" id="ARBA00049494"/>
    </source>
</evidence>
<dbReference type="FunFam" id="2.40.30.30:FF:000003">
    <property type="entry name" value="Riboflavin biosynthesis protein"/>
    <property type="match status" value="1"/>
</dbReference>
<sequence length="310" mass="35263">MKTIRIKNEKDIQQIEHTVLVLGYFDGLHKGHQALFAEARKMAAEKHLKIAVLTFPESPKLAFVRYQPSLMLHLTSPEERLQQLENLGVDYLYLVDFTSQFARNTAEQFFTKYISRLKAKAVIAGFDYHFGSDRRSAEDLEKLFEGQVIVVPSVNFNGAKISSTRIRETVLAGNVAESNQLLGYSLSTRGIVVHGNARGRTIGYPTANLAPLDRVILPADGVYVVDVEHDGQIYRGMASVGKNVTFEGDELRFEANIFDFSQDIYGDTIRIFWLDKIRDMVKFDNVDELVKQLQADEEIARYWTPKNENH</sequence>
<dbReference type="GO" id="GO:0003919">
    <property type="term" value="F:FMN adenylyltransferase activity"/>
    <property type="evidence" value="ECO:0007669"/>
    <property type="project" value="UniProtKB-UniRule"/>
</dbReference>
<dbReference type="InterPro" id="IPR002606">
    <property type="entry name" value="Riboflavin_kinase_bac"/>
</dbReference>
<evidence type="ECO:0000256" key="10">
    <source>
        <dbReference type="ARBA" id="ARBA00022827"/>
    </source>
</evidence>
<dbReference type="Pfam" id="PF01687">
    <property type="entry name" value="Flavokinase"/>
    <property type="match status" value="1"/>
</dbReference>
<evidence type="ECO:0000256" key="8">
    <source>
        <dbReference type="ARBA" id="ARBA00022741"/>
    </source>
</evidence>
<dbReference type="AlphaFoldDB" id="A0AAP6ENF1"/>
<evidence type="ECO:0000256" key="13">
    <source>
        <dbReference type="ARBA" id="ARBA00047880"/>
    </source>
</evidence>
<comment type="pathway">
    <text evidence="2 15">Cofactor biosynthesis; FAD biosynthesis; FAD from FMN: step 1/1.</text>
</comment>
<dbReference type="GO" id="GO:0008531">
    <property type="term" value="F:riboflavin kinase activity"/>
    <property type="evidence" value="ECO:0007669"/>
    <property type="project" value="UniProtKB-UniRule"/>
</dbReference>
<dbReference type="GO" id="GO:0005524">
    <property type="term" value="F:ATP binding"/>
    <property type="evidence" value="ECO:0007669"/>
    <property type="project" value="UniProtKB-UniRule"/>
</dbReference>
<dbReference type="GO" id="GO:0006747">
    <property type="term" value="P:FAD biosynthetic process"/>
    <property type="evidence" value="ECO:0007669"/>
    <property type="project" value="UniProtKB-UniRule"/>
</dbReference>
<comment type="catalytic activity">
    <reaction evidence="14 15">
        <text>FMN + ATP + H(+) = FAD + diphosphate</text>
        <dbReference type="Rhea" id="RHEA:17237"/>
        <dbReference type="ChEBI" id="CHEBI:15378"/>
        <dbReference type="ChEBI" id="CHEBI:30616"/>
        <dbReference type="ChEBI" id="CHEBI:33019"/>
        <dbReference type="ChEBI" id="CHEBI:57692"/>
        <dbReference type="ChEBI" id="CHEBI:58210"/>
        <dbReference type="EC" id="2.7.7.2"/>
    </reaction>
</comment>